<evidence type="ECO:0000313" key="3">
    <source>
        <dbReference type="Proteomes" id="UP000002484"/>
    </source>
</evidence>
<dbReference type="GO" id="GO:0008270">
    <property type="term" value="F:zinc ion binding"/>
    <property type="evidence" value="ECO:0007669"/>
    <property type="project" value="InterPro"/>
</dbReference>
<dbReference type="PROSITE" id="PS50271">
    <property type="entry name" value="ZF_UBP"/>
    <property type="match status" value="1"/>
</dbReference>
<dbReference type="STRING" id="298654.FraEuI1c_3888"/>
<gene>
    <name evidence="2" type="ordered locus">FraEuI1c_3888</name>
</gene>
<dbReference type="SUPFAM" id="SSF57850">
    <property type="entry name" value="RING/U-box"/>
    <property type="match status" value="1"/>
</dbReference>
<dbReference type="Pfam" id="PF02148">
    <property type="entry name" value="zf-UBP"/>
    <property type="match status" value="1"/>
</dbReference>
<dbReference type="AlphaFoldDB" id="E3J5F0"/>
<keyword evidence="3" id="KW-1185">Reference proteome</keyword>
<reference evidence="2 3" key="1">
    <citation type="submission" date="2010-10" db="EMBL/GenBank/DDBJ databases">
        <title>Complete sequence of Frankia sp. EuI1c.</title>
        <authorList>
            <consortium name="US DOE Joint Genome Institute"/>
            <person name="Lucas S."/>
            <person name="Copeland A."/>
            <person name="Lapidus A."/>
            <person name="Cheng J.-F."/>
            <person name="Bruce D."/>
            <person name="Goodwin L."/>
            <person name="Pitluck S."/>
            <person name="Chertkov O."/>
            <person name="Detter J.C."/>
            <person name="Han C."/>
            <person name="Tapia R."/>
            <person name="Land M."/>
            <person name="Hauser L."/>
            <person name="Jeffries C."/>
            <person name="Kyrpides N."/>
            <person name="Ivanova N."/>
            <person name="Mikhailova N."/>
            <person name="Beauchemin N."/>
            <person name="Sen A."/>
            <person name="Sur S.A."/>
            <person name="Gtari M."/>
            <person name="Wall L."/>
            <person name="Tisa L."/>
            <person name="Woyke T."/>
        </authorList>
    </citation>
    <scope>NUCLEOTIDE SEQUENCE [LARGE SCALE GENOMIC DNA]</scope>
    <source>
        <strain evidence="3">DSM 45817 / CECT 9037 / EuI1c</strain>
    </source>
</reference>
<dbReference type="InterPro" id="IPR013083">
    <property type="entry name" value="Znf_RING/FYVE/PHD"/>
</dbReference>
<dbReference type="InterPro" id="IPR001607">
    <property type="entry name" value="Znf_UBP"/>
</dbReference>
<dbReference type="InParanoid" id="E3J5F0"/>
<dbReference type="HOGENOM" id="CLU_163943_1_0_11"/>
<name>E3J5F0_PSEI1</name>
<evidence type="ECO:0000259" key="1">
    <source>
        <dbReference type="PROSITE" id="PS50271"/>
    </source>
</evidence>
<evidence type="ECO:0000313" key="2">
    <source>
        <dbReference type="EMBL" id="ADP81894.1"/>
    </source>
</evidence>
<organism evidence="2 3">
    <name type="scientific">Pseudofrankia inefficax (strain DSM 45817 / CECT 9037 / DDB 130130 / EuI1c)</name>
    <name type="common">Frankia inefficax</name>
    <dbReference type="NCBI Taxonomy" id="298654"/>
    <lineage>
        <taxon>Bacteria</taxon>
        <taxon>Bacillati</taxon>
        <taxon>Actinomycetota</taxon>
        <taxon>Actinomycetes</taxon>
        <taxon>Frankiales</taxon>
        <taxon>Frankiaceae</taxon>
        <taxon>Pseudofrankia</taxon>
    </lineage>
</organism>
<dbReference type="eggNOG" id="COG0025">
    <property type="taxonomic scope" value="Bacteria"/>
</dbReference>
<dbReference type="KEGG" id="fri:FraEuI1c_3888"/>
<dbReference type="Proteomes" id="UP000002484">
    <property type="component" value="Chromosome"/>
</dbReference>
<dbReference type="Gene3D" id="3.30.40.10">
    <property type="entry name" value="Zinc/RING finger domain, C3HC4 (zinc finger)"/>
    <property type="match status" value="1"/>
</dbReference>
<dbReference type="EMBL" id="CP002299">
    <property type="protein sequence ID" value="ADP81894.1"/>
    <property type="molecule type" value="Genomic_DNA"/>
</dbReference>
<protein>
    <recommendedName>
        <fullName evidence="1">UBP-type domain-containing protein</fullName>
    </recommendedName>
</protein>
<sequence length="92" mass="10045">MSTTCTHLDTVEVTQLPAAVAGCADCLEIGGRWVHLRMCQACGRIGCCDSSPNRHASAHARREQHPIARSAEPGEDWSWCYVDDVAFVLTES</sequence>
<accession>E3J5F0</accession>
<dbReference type="RefSeq" id="WP_013425012.1">
    <property type="nucleotide sequence ID" value="NC_014666.1"/>
</dbReference>
<dbReference type="OrthoDB" id="120315at2"/>
<feature type="domain" description="UBP-type" evidence="1">
    <location>
        <begin position="3"/>
        <end position="92"/>
    </location>
</feature>
<proteinExistence type="predicted"/>